<feature type="region of interest" description="Disordered" evidence="1">
    <location>
        <begin position="1"/>
        <end position="22"/>
    </location>
</feature>
<keyword evidence="2" id="KW-0812">Transmembrane</keyword>
<gene>
    <name evidence="3" type="ORF">PUN28_002037</name>
</gene>
<dbReference type="EMBL" id="JADYXP020000002">
    <property type="protein sequence ID" value="KAL0130152.1"/>
    <property type="molecule type" value="Genomic_DNA"/>
</dbReference>
<reference evidence="3 4" key="1">
    <citation type="submission" date="2023-03" db="EMBL/GenBank/DDBJ databases">
        <title>High recombination rates correlate with genetic variation in Cardiocondyla obscurior ants.</title>
        <authorList>
            <person name="Errbii M."/>
        </authorList>
    </citation>
    <scope>NUCLEOTIDE SEQUENCE [LARGE SCALE GENOMIC DNA]</scope>
    <source>
        <strain evidence="3">Alpha-2009</strain>
        <tissue evidence="3">Whole body</tissue>
    </source>
</reference>
<accession>A0AAW2GSD6</accession>
<evidence type="ECO:0000313" key="4">
    <source>
        <dbReference type="Proteomes" id="UP001430953"/>
    </source>
</evidence>
<dbReference type="AlphaFoldDB" id="A0AAW2GSD6"/>
<feature type="compositionally biased region" description="Basic and acidic residues" evidence="1">
    <location>
        <begin position="1"/>
        <end position="18"/>
    </location>
</feature>
<keyword evidence="2" id="KW-0472">Membrane</keyword>
<evidence type="ECO:0000256" key="1">
    <source>
        <dbReference type="SAM" id="MobiDB-lite"/>
    </source>
</evidence>
<keyword evidence="2" id="KW-1133">Transmembrane helix</keyword>
<dbReference type="Proteomes" id="UP001430953">
    <property type="component" value="Unassembled WGS sequence"/>
</dbReference>
<name>A0AAW2GSD6_9HYME</name>
<evidence type="ECO:0000256" key="2">
    <source>
        <dbReference type="SAM" id="Phobius"/>
    </source>
</evidence>
<sequence>MKDYRASERRENLTDDRWTISPPPPPPSPLSPFFAPFSFLLFTSPFLSLFFYLGSLFGSRHPVISDASRRLRGLFDRATGSCREHQKPPNGNGSCPLDRDNSRDIAARQAGLSLFCFFSTAVVAASIICIYETDRDRGYVFFRYYRFLKSHSSSVLRCPSCSTYVHTVDM</sequence>
<feature type="transmembrane region" description="Helical" evidence="2">
    <location>
        <begin position="112"/>
        <end position="133"/>
    </location>
</feature>
<evidence type="ECO:0000313" key="3">
    <source>
        <dbReference type="EMBL" id="KAL0130152.1"/>
    </source>
</evidence>
<feature type="transmembrane region" description="Helical" evidence="2">
    <location>
        <begin position="33"/>
        <end position="53"/>
    </location>
</feature>
<proteinExistence type="predicted"/>
<keyword evidence="4" id="KW-1185">Reference proteome</keyword>
<protein>
    <recommendedName>
        <fullName evidence="5">CASP-like protein</fullName>
    </recommendedName>
</protein>
<evidence type="ECO:0008006" key="5">
    <source>
        <dbReference type="Google" id="ProtNLM"/>
    </source>
</evidence>
<comment type="caution">
    <text evidence="3">The sequence shown here is derived from an EMBL/GenBank/DDBJ whole genome shotgun (WGS) entry which is preliminary data.</text>
</comment>
<organism evidence="3 4">
    <name type="scientific">Cardiocondyla obscurior</name>
    <dbReference type="NCBI Taxonomy" id="286306"/>
    <lineage>
        <taxon>Eukaryota</taxon>
        <taxon>Metazoa</taxon>
        <taxon>Ecdysozoa</taxon>
        <taxon>Arthropoda</taxon>
        <taxon>Hexapoda</taxon>
        <taxon>Insecta</taxon>
        <taxon>Pterygota</taxon>
        <taxon>Neoptera</taxon>
        <taxon>Endopterygota</taxon>
        <taxon>Hymenoptera</taxon>
        <taxon>Apocrita</taxon>
        <taxon>Aculeata</taxon>
        <taxon>Formicoidea</taxon>
        <taxon>Formicidae</taxon>
        <taxon>Myrmicinae</taxon>
        <taxon>Cardiocondyla</taxon>
    </lineage>
</organism>